<sequence length="126" mass="13995">MTHFHFHGVWCCPIKVKAAIKNSATRSALALALALFGIFYPKEELKGRRLQDLDRDIIEAITGEESPNFQMDHDEPMLANTSQCAVAEPNDVGVGSNLDEVLDNTLHHYFGYPNSGLSKRISLNPL</sequence>
<organism evidence="1 2">
    <name type="scientific">Desmophyllum pertusum</name>
    <dbReference type="NCBI Taxonomy" id="174260"/>
    <lineage>
        <taxon>Eukaryota</taxon>
        <taxon>Metazoa</taxon>
        <taxon>Cnidaria</taxon>
        <taxon>Anthozoa</taxon>
        <taxon>Hexacorallia</taxon>
        <taxon>Scleractinia</taxon>
        <taxon>Caryophylliina</taxon>
        <taxon>Caryophylliidae</taxon>
        <taxon>Desmophyllum</taxon>
    </lineage>
</organism>
<dbReference type="AlphaFoldDB" id="A0A9W9ZU80"/>
<protein>
    <submittedName>
        <fullName evidence="1">Uncharacterized protein</fullName>
    </submittedName>
</protein>
<gene>
    <name evidence="1" type="ORF">OS493_000898</name>
</gene>
<evidence type="ECO:0000313" key="1">
    <source>
        <dbReference type="EMBL" id="KAJ7387565.1"/>
    </source>
</evidence>
<dbReference type="EMBL" id="MU825873">
    <property type="protein sequence ID" value="KAJ7387565.1"/>
    <property type="molecule type" value="Genomic_DNA"/>
</dbReference>
<proteinExistence type="predicted"/>
<accession>A0A9W9ZU80</accession>
<comment type="caution">
    <text evidence="1">The sequence shown here is derived from an EMBL/GenBank/DDBJ whole genome shotgun (WGS) entry which is preliminary data.</text>
</comment>
<keyword evidence="2" id="KW-1185">Reference proteome</keyword>
<dbReference type="Proteomes" id="UP001163046">
    <property type="component" value="Unassembled WGS sequence"/>
</dbReference>
<reference evidence="1" key="1">
    <citation type="submission" date="2023-01" db="EMBL/GenBank/DDBJ databases">
        <title>Genome assembly of the deep-sea coral Lophelia pertusa.</title>
        <authorList>
            <person name="Herrera S."/>
            <person name="Cordes E."/>
        </authorList>
    </citation>
    <scope>NUCLEOTIDE SEQUENCE</scope>
    <source>
        <strain evidence="1">USNM1676648</strain>
        <tissue evidence="1">Polyp</tissue>
    </source>
</reference>
<evidence type="ECO:0000313" key="2">
    <source>
        <dbReference type="Proteomes" id="UP001163046"/>
    </source>
</evidence>
<name>A0A9W9ZU80_9CNID</name>